<dbReference type="PROSITE" id="PS50181">
    <property type="entry name" value="FBOX"/>
    <property type="match status" value="1"/>
</dbReference>
<sequence>MNSDLGQVHHIRRTTGESTMDAQTRVFDAIPSEIFVRILHNCDYVSIVRFSLTCKRAYEVVSSSISLQLHIELDINGLEIANQTSEKNLNYSSVLKELRDYQDAWLNLRLGPVVRQYVGAPMRNWELRSHHYFGKFFEQGRFSTHSTRIAALGSSSLPPSTQYGKKFSFCVVDPQQDLVVLVENERTVTGQARFYLHSATTGEPHSLVENPMLSVNFDDAFLRENDLLYKIMSTDLKVVGNYLVVKFKWPWHNSDRDICEILLINWRAGTLLARISLEYNSAHYTFIDKEHLVVYSALHESDHQSVRCLALLLYRIPNIPLGQMISPDANFHPCAYPRCHPILIFELPELHPSWSIALHPFKLDWDSFPGDVVYASPVLLLCSRITTLGLKFRIWNIPHGQSHTYGSHEVSTDFHVFVNTRQLFLHLPRHLPKSDTTRTIPWCEWNTATRWFIEDSTEAPRFEFYRSQYVCFTPINSGEAQHVAIVDFNGPIIKRHSPMHDIVTTPSGGSADISQNPVVLQGKGISASYLFRSREDLGEIPTPGQTLNKLVSTEIIGNNLKTIIHTGFKDPVVSCLPYRTVTQIQRMPSHDYWQVHGEYLVGIQITGDLPHSNNTFLSLYKLETPSQDQSDSDDCSPVPPMKS</sequence>
<dbReference type="Pfam" id="PF00646">
    <property type="entry name" value="F-box"/>
    <property type="match status" value="1"/>
</dbReference>
<organism evidence="3 4">
    <name type="scientific">Rhizoctonia solani</name>
    <dbReference type="NCBI Taxonomy" id="456999"/>
    <lineage>
        <taxon>Eukaryota</taxon>
        <taxon>Fungi</taxon>
        <taxon>Dikarya</taxon>
        <taxon>Basidiomycota</taxon>
        <taxon>Agaricomycotina</taxon>
        <taxon>Agaricomycetes</taxon>
        <taxon>Cantharellales</taxon>
        <taxon>Ceratobasidiaceae</taxon>
        <taxon>Rhizoctonia</taxon>
    </lineage>
</organism>
<evidence type="ECO:0000313" key="3">
    <source>
        <dbReference type="EMBL" id="CAE6432924.1"/>
    </source>
</evidence>
<evidence type="ECO:0000256" key="1">
    <source>
        <dbReference type="SAM" id="MobiDB-lite"/>
    </source>
</evidence>
<dbReference type="SUPFAM" id="SSF81383">
    <property type="entry name" value="F-box domain"/>
    <property type="match status" value="1"/>
</dbReference>
<name>A0A8H2XX54_9AGAM</name>
<dbReference type="InterPro" id="IPR001810">
    <property type="entry name" value="F-box_dom"/>
</dbReference>
<gene>
    <name evidence="3" type="ORF">RDB_LOCUS66134</name>
</gene>
<evidence type="ECO:0000313" key="4">
    <source>
        <dbReference type="Proteomes" id="UP000663843"/>
    </source>
</evidence>
<dbReference type="AlphaFoldDB" id="A0A8H2XX54"/>
<reference evidence="3" key="1">
    <citation type="submission" date="2021-01" db="EMBL/GenBank/DDBJ databases">
        <authorList>
            <person name="Kaushik A."/>
        </authorList>
    </citation>
    <scope>NUCLEOTIDE SEQUENCE</scope>
    <source>
        <strain evidence="3">AG2-2IIIB</strain>
    </source>
</reference>
<dbReference type="EMBL" id="CAJMWT010002105">
    <property type="protein sequence ID" value="CAE6432924.1"/>
    <property type="molecule type" value="Genomic_DNA"/>
</dbReference>
<evidence type="ECO:0000259" key="2">
    <source>
        <dbReference type="PROSITE" id="PS50181"/>
    </source>
</evidence>
<dbReference type="Proteomes" id="UP000663843">
    <property type="component" value="Unassembled WGS sequence"/>
</dbReference>
<dbReference type="InterPro" id="IPR036047">
    <property type="entry name" value="F-box-like_dom_sf"/>
</dbReference>
<comment type="caution">
    <text evidence="3">The sequence shown here is derived from an EMBL/GenBank/DDBJ whole genome shotgun (WGS) entry which is preliminary data.</text>
</comment>
<proteinExistence type="predicted"/>
<accession>A0A8H2XX54</accession>
<feature type="domain" description="F-box" evidence="2">
    <location>
        <begin position="24"/>
        <end position="73"/>
    </location>
</feature>
<dbReference type="CDD" id="cd09917">
    <property type="entry name" value="F-box_SF"/>
    <property type="match status" value="1"/>
</dbReference>
<feature type="region of interest" description="Disordered" evidence="1">
    <location>
        <begin position="624"/>
        <end position="643"/>
    </location>
</feature>
<protein>
    <recommendedName>
        <fullName evidence="2">F-box domain-containing protein</fullName>
    </recommendedName>
</protein>